<evidence type="ECO:0000313" key="3">
    <source>
        <dbReference type="Proteomes" id="UP000193827"/>
    </source>
</evidence>
<reference evidence="2 3" key="1">
    <citation type="submission" date="2017-03" db="EMBL/GenBank/DDBJ databases">
        <authorList>
            <person name="Afonso C.L."/>
            <person name="Miller P.J."/>
            <person name="Scott M.A."/>
            <person name="Spackman E."/>
            <person name="Goraichik I."/>
            <person name="Dimitrov K.M."/>
            <person name="Suarez D.L."/>
            <person name="Swayne D.E."/>
        </authorList>
    </citation>
    <scope>NUCLEOTIDE SEQUENCE [LARGE SCALE GENOMIC DNA]</scope>
    <source>
        <strain evidence="2 3">CECT 8287</strain>
    </source>
</reference>
<gene>
    <name evidence="2" type="ORF">PEL8287_02700</name>
</gene>
<name>A0A1Y5SXN0_9RHOB</name>
<dbReference type="Proteomes" id="UP000193827">
    <property type="component" value="Unassembled WGS sequence"/>
</dbReference>
<keyword evidence="3" id="KW-1185">Reference proteome</keyword>
<feature type="signal peptide" evidence="1">
    <location>
        <begin position="1"/>
        <end position="30"/>
    </location>
</feature>
<dbReference type="EMBL" id="FWFL01000006">
    <property type="protein sequence ID" value="SLN51314.1"/>
    <property type="molecule type" value="Genomic_DNA"/>
</dbReference>
<evidence type="ECO:0000256" key="1">
    <source>
        <dbReference type="SAM" id="SignalP"/>
    </source>
</evidence>
<accession>A0A1Y5SXN0</accession>
<dbReference type="RefSeq" id="WP_176228644.1">
    <property type="nucleotide sequence ID" value="NZ_FWFL01000006.1"/>
</dbReference>
<evidence type="ECO:0000313" key="2">
    <source>
        <dbReference type="EMBL" id="SLN51314.1"/>
    </source>
</evidence>
<proteinExistence type="predicted"/>
<keyword evidence="1" id="KW-0732">Signal</keyword>
<feature type="chain" id="PRO_5012938413" evidence="1">
    <location>
        <begin position="31"/>
        <end position="48"/>
    </location>
</feature>
<organism evidence="2 3">
    <name type="scientific">Roseovarius litorisediminis</name>
    <dbReference type="NCBI Taxonomy" id="1312363"/>
    <lineage>
        <taxon>Bacteria</taxon>
        <taxon>Pseudomonadati</taxon>
        <taxon>Pseudomonadota</taxon>
        <taxon>Alphaproteobacteria</taxon>
        <taxon>Rhodobacterales</taxon>
        <taxon>Roseobacteraceae</taxon>
        <taxon>Roseovarius</taxon>
    </lineage>
</organism>
<protein>
    <submittedName>
        <fullName evidence="2">Uncharacterized protein</fullName>
    </submittedName>
</protein>
<sequence>MAMAARYNTLFAPLAGLFASLIRRAQTAWAAGPVPHWTDYLRDTSPKG</sequence>
<dbReference type="AlphaFoldDB" id="A0A1Y5SXN0"/>